<dbReference type="RefSeq" id="WP_208288356.1">
    <property type="nucleotide sequence ID" value="NZ_CP074404.1"/>
</dbReference>
<accession>A0ABS3SEV3</accession>
<protein>
    <submittedName>
        <fullName evidence="4">DUF3048 domain-containing protein</fullName>
    </submittedName>
</protein>
<dbReference type="Gene3D" id="3.50.90.10">
    <property type="entry name" value="YerB-like"/>
    <property type="match status" value="1"/>
</dbReference>
<dbReference type="Pfam" id="PF17479">
    <property type="entry name" value="DUF3048_C"/>
    <property type="match status" value="1"/>
</dbReference>
<dbReference type="Proteomes" id="UP000678317">
    <property type="component" value="Unassembled WGS sequence"/>
</dbReference>
<evidence type="ECO:0000313" key="5">
    <source>
        <dbReference type="Proteomes" id="UP000678317"/>
    </source>
</evidence>
<sequence>MSPVLTVPPARRRTTAVAALVTGAALVLGACSGSPTDASPGPASTQRPVIDAAKVAPPAPVVPPRWPLTGVAAAEVSARPALAIKIENSGESRPQTGLDQADVVWEQVVEGGISRFVAIYQSQVPAEVGPIRSVRPMDPAIAAPTHGLIAFSGGQQQFVQDLKNAGLQTISMDAGAGGFYRKKGVAPAPHNVYGTPQVFWDQADDGHSAAPATQFVIARTAEKATAVVAGGVSSTVAVRLSGSALPTWTWDAGTGTWLRAEGTAPATLRSGARIAAANVVTLSVRLVDSGTRDPAGNPVPETVLEGTGEATVSSGGHTVTGTWTKTGTDAVLALTTADGAVLSLAPGITWVELVPRDSGAVTIS</sequence>
<evidence type="ECO:0000256" key="1">
    <source>
        <dbReference type="SAM" id="SignalP"/>
    </source>
</evidence>
<feature type="domain" description="DUF3048" evidence="2">
    <location>
        <begin position="68"/>
        <end position="205"/>
    </location>
</feature>
<proteinExistence type="predicted"/>
<dbReference type="EMBL" id="JAGFBM010000001">
    <property type="protein sequence ID" value="MBO3083480.1"/>
    <property type="molecule type" value="Genomic_DNA"/>
</dbReference>
<evidence type="ECO:0000313" key="4">
    <source>
        <dbReference type="EMBL" id="MBO3083480.1"/>
    </source>
</evidence>
<dbReference type="InterPro" id="IPR021416">
    <property type="entry name" value="DUF3048_N"/>
</dbReference>
<feature type="chain" id="PRO_5046346427" evidence="1">
    <location>
        <begin position="19"/>
        <end position="364"/>
    </location>
</feature>
<name>A0ABS3SEV3_9CELL</name>
<comment type="caution">
    <text evidence="4">The sequence shown here is derived from an EMBL/GenBank/DDBJ whole genome shotgun (WGS) entry which is preliminary data.</text>
</comment>
<dbReference type="InterPro" id="IPR035328">
    <property type="entry name" value="DUF3048_C"/>
</dbReference>
<keyword evidence="5" id="KW-1185">Reference proteome</keyword>
<gene>
    <name evidence="4" type="ORF">J4035_02410</name>
</gene>
<feature type="domain" description="DUF3048" evidence="3">
    <location>
        <begin position="237"/>
        <end position="351"/>
    </location>
</feature>
<dbReference type="Pfam" id="PF11258">
    <property type="entry name" value="DUF3048"/>
    <property type="match status" value="1"/>
</dbReference>
<organism evidence="4 5">
    <name type="scientific">Cellulomonas fengjieae</name>
    <dbReference type="NCBI Taxonomy" id="2819978"/>
    <lineage>
        <taxon>Bacteria</taxon>
        <taxon>Bacillati</taxon>
        <taxon>Actinomycetota</taxon>
        <taxon>Actinomycetes</taxon>
        <taxon>Micrococcales</taxon>
        <taxon>Cellulomonadaceae</taxon>
        <taxon>Cellulomonas</taxon>
    </lineage>
</organism>
<evidence type="ECO:0000259" key="3">
    <source>
        <dbReference type="Pfam" id="PF17479"/>
    </source>
</evidence>
<reference evidence="4 5" key="1">
    <citation type="submission" date="2021-03" db="EMBL/GenBank/DDBJ databases">
        <title>novel species in genus Cellulomonas.</title>
        <authorList>
            <person name="Zhang G."/>
        </authorList>
    </citation>
    <scope>NUCLEOTIDE SEQUENCE [LARGE SCALE GENOMIC DNA]</scope>
    <source>
        <strain evidence="5">zg-ZUI188</strain>
    </source>
</reference>
<evidence type="ECO:0000259" key="2">
    <source>
        <dbReference type="Pfam" id="PF11258"/>
    </source>
</evidence>
<dbReference type="InterPro" id="IPR023158">
    <property type="entry name" value="YerB-like_sf"/>
</dbReference>
<feature type="signal peptide" evidence="1">
    <location>
        <begin position="1"/>
        <end position="18"/>
    </location>
</feature>
<keyword evidence="1" id="KW-0732">Signal</keyword>
<dbReference type="SUPFAM" id="SSF159774">
    <property type="entry name" value="YerB-like"/>
    <property type="match status" value="1"/>
</dbReference>